<dbReference type="NCBIfam" id="TIGR00099">
    <property type="entry name" value="Cof-subfamily"/>
    <property type="match status" value="1"/>
</dbReference>
<evidence type="ECO:0008006" key="3">
    <source>
        <dbReference type="Google" id="ProtNLM"/>
    </source>
</evidence>
<evidence type="ECO:0000313" key="2">
    <source>
        <dbReference type="Proteomes" id="UP000198558"/>
    </source>
</evidence>
<dbReference type="InterPro" id="IPR036412">
    <property type="entry name" value="HAD-like_sf"/>
</dbReference>
<dbReference type="PANTHER" id="PTHR10000:SF25">
    <property type="entry name" value="PHOSPHATASE YKRA-RELATED"/>
    <property type="match status" value="1"/>
</dbReference>
<name>A0A1I0E911_9FIRM</name>
<dbReference type="PROSITE" id="PS01228">
    <property type="entry name" value="COF_1"/>
    <property type="match status" value="1"/>
</dbReference>
<keyword evidence="2" id="KW-1185">Reference proteome</keyword>
<dbReference type="NCBIfam" id="TIGR01484">
    <property type="entry name" value="HAD-SF-IIB"/>
    <property type="match status" value="1"/>
</dbReference>
<dbReference type="InterPro" id="IPR000150">
    <property type="entry name" value="Cof"/>
</dbReference>
<dbReference type="SFLD" id="SFLDG01140">
    <property type="entry name" value="C2.B:_Phosphomannomutase_and_P"/>
    <property type="match status" value="1"/>
</dbReference>
<dbReference type="PROSITE" id="PS01229">
    <property type="entry name" value="COF_2"/>
    <property type="match status" value="1"/>
</dbReference>
<protein>
    <recommendedName>
        <fullName evidence="3">Cof subfamily of IIB subfamily of haloacid dehalogenase superfamily/HAD-superfamily hydrolase, subfamily IIB</fullName>
    </recommendedName>
</protein>
<dbReference type="RefSeq" id="WP_092353421.1">
    <property type="nucleotide sequence ID" value="NZ_FOIN01000010.1"/>
</dbReference>
<dbReference type="SUPFAM" id="SSF56784">
    <property type="entry name" value="HAD-like"/>
    <property type="match status" value="1"/>
</dbReference>
<gene>
    <name evidence="1" type="ORF">SAMN04489758_11012</name>
</gene>
<accession>A0A1I0E911</accession>
<dbReference type="Pfam" id="PF08282">
    <property type="entry name" value="Hydrolase_3"/>
    <property type="match status" value="1"/>
</dbReference>
<proteinExistence type="predicted"/>
<dbReference type="Gene3D" id="3.40.50.1000">
    <property type="entry name" value="HAD superfamily/HAD-like"/>
    <property type="match status" value="1"/>
</dbReference>
<reference evidence="2" key="1">
    <citation type="submission" date="2016-10" db="EMBL/GenBank/DDBJ databases">
        <authorList>
            <person name="Varghese N."/>
            <person name="Submissions S."/>
        </authorList>
    </citation>
    <scope>NUCLEOTIDE SEQUENCE [LARGE SCALE GENOMIC DNA]</scope>
    <source>
        <strain evidence="2">DSM 1551</strain>
    </source>
</reference>
<dbReference type="SFLD" id="SFLDS00003">
    <property type="entry name" value="Haloacid_Dehalogenase"/>
    <property type="match status" value="1"/>
</dbReference>
<sequence length="277" mass="31365">MNKKAIFLDVDGTLVAGHMEMSDKVKEAITKARLNGHKVFICTGRNKAGIKKELESVEFDGIVASAGSYVEINNKVIHSTYFDKSLVDKITNIFNTNNIFYNYECTDMTFMSDEMVQLFVGGVNFDKGNFELERLRAQQHDKFNIKDMSCYTNQKIHKICFISLDQEVLNQAVRMLEQDVNVIIHDMFDVTTINGELISKTNNKATGIQYAIDYLNIDKENTIAFGDSMNDYEMIDFVNYGVVMENGSAQLKQIASSVCKSVDEDGVYHEFINLGLI</sequence>
<evidence type="ECO:0000313" key="1">
    <source>
        <dbReference type="EMBL" id="SET41716.1"/>
    </source>
</evidence>
<dbReference type="GO" id="GO:0016791">
    <property type="term" value="F:phosphatase activity"/>
    <property type="evidence" value="ECO:0007669"/>
    <property type="project" value="TreeGrafter"/>
</dbReference>
<dbReference type="InterPro" id="IPR023214">
    <property type="entry name" value="HAD_sf"/>
</dbReference>
<dbReference type="OrthoDB" id="9810101at2"/>
<organism evidence="1 2">
    <name type="scientific">Thomasclavelia cocleata</name>
    <dbReference type="NCBI Taxonomy" id="69824"/>
    <lineage>
        <taxon>Bacteria</taxon>
        <taxon>Bacillati</taxon>
        <taxon>Bacillota</taxon>
        <taxon>Erysipelotrichia</taxon>
        <taxon>Erysipelotrichales</taxon>
        <taxon>Coprobacillaceae</taxon>
        <taxon>Thomasclavelia</taxon>
    </lineage>
</organism>
<dbReference type="PANTHER" id="PTHR10000">
    <property type="entry name" value="PHOSPHOSERINE PHOSPHATASE"/>
    <property type="match status" value="1"/>
</dbReference>
<dbReference type="Proteomes" id="UP000198558">
    <property type="component" value="Unassembled WGS sequence"/>
</dbReference>
<dbReference type="GeneID" id="78288178"/>
<dbReference type="GO" id="GO:0000287">
    <property type="term" value="F:magnesium ion binding"/>
    <property type="evidence" value="ECO:0007669"/>
    <property type="project" value="TreeGrafter"/>
</dbReference>
<dbReference type="EMBL" id="FOIN01000010">
    <property type="protein sequence ID" value="SET41716.1"/>
    <property type="molecule type" value="Genomic_DNA"/>
</dbReference>
<dbReference type="InterPro" id="IPR006379">
    <property type="entry name" value="HAD-SF_hydro_IIB"/>
</dbReference>
<dbReference type="AlphaFoldDB" id="A0A1I0E911"/>
<dbReference type="Gene3D" id="3.30.1240.10">
    <property type="match status" value="1"/>
</dbReference>
<dbReference type="GO" id="GO:0005829">
    <property type="term" value="C:cytosol"/>
    <property type="evidence" value="ECO:0007669"/>
    <property type="project" value="TreeGrafter"/>
</dbReference>